<dbReference type="GO" id="GO:0016491">
    <property type="term" value="F:oxidoreductase activity"/>
    <property type="evidence" value="ECO:0007669"/>
    <property type="project" value="TreeGrafter"/>
</dbReference>
<dbReference type="EMBL" id="AMRJ01000024">
    <property type="protein sequence ID" value="EKF73527.1"/>
    <property type="molecule type" value="Genomic_DNA"/>
</dbReference>
<gene>
    <name evidence="1" type="ORF">A11A3_13355</name>
</gene>
<dbReference type="SUPFAM" id="SSF51735">
    <property type="entry name" value="NAD(P)-binding Rossmann-fold domains"/>
    <property type="match status" value="1"/>
</dbReference>
<dbReference type="InterPro" id="IPR036291">
    <property type="entry name" value="NAD(P)-bd_dom_sf"/>
</dbReference>
<name>L0WBQ7_9GAMM</name>
<evidence type="ECO:0000313" key="2">
    <source>
        <dbReference type="Proteomes" id="UP000010164"/>
    </source>
</evidence>
<evidence type="ECO:0000313" key="1">
    <source>
        <dbReference type="EMBL" id="EKF73527.1"/>
    </source>
</evidence>
<dbReference type="InterPro" id="IPR002347">
    <property type="entry name" value="SDR_fam"/>
</dbReference>
<keyword evidence="2" id="KW-1185">Reference proteome</keyword>
<dbReference type="PANTHER" id="PTHR43544">
    <property type="entry name" value="SHORT-CHAIN DEHYDROGENASE/REDUCTASE"/>
    <property type="match status" value="1"/>
</dbReference>
<protein>
    <submittedName>
        <fullName evidence="1">Short chain dehydrogenase/reductase family oxidoreductase</fullName>
    </submittedName>
</protein>
<reference evidence="1 2" key="1">
    <citation type="journal article" date="2012" name="J. Bacteriol.">
        <title>Genome Sequence of the Alkane-Degrading Bacterium Alcanivorax hongdengensis Type Strain A-11-3.</title>
        <authorList>
            <person name="Lai Q."/>
            <person name="Shao Z."/>
        </authorList>
    </citation>
    <scope>NUCLEOTIDE SEQUENCE [LARGE SCALE GENOMIC DNA]</scope>
    <source>
        <strain evidence="1 2">A-11-3</strain>
    </source>
</reference>
<dbReference type="AlphaFoldDB" id="L0WBQ7"/>
<comment type="caution">
    <text evidence="1">The sequence shown here is derived from an EMBL/GenBank/DDBJ whole genome shotgun (WGS) entry which is preliminary data.</text>
</comment>
<dbReference type="Proteomes" id="UP000010164">
    <property type="component" value="Unassembled WGS sequence"/>
</dbReference>
<dbReference type="GO" id="GO:0005737">
    <property type="term" value="C:cytoplasm"/>
    <property type="evidence" value="ECO:0007669"/>
    <property type="project" value="TreeGrafter"/>
</dbReference>
<dbReference type="STRING" id="1177179.A11A3_13355"/>
<proteinExistence type="predicted"/>
<dbReference type="PANTHER" id="PTHR43544:SF12">
    <property type="entry name" value="NAD(P)-BINDING ROSSMANN-FOLD SUPERFAMILY PROTEIN"/>
    <property type="match status" value="1"/>
</dbReference>
<dbReference type="PRINTS" id="PR00081">
    <property type="entry name" value="GDHRDH"/>
</dbReference>
<sequence>MTSNTSTVRLITGASSGIGLALTRHWLAADQPVVAVSRHASTSPALAELHGQGPLSCLDVDITDEKALRDLAAQLSERQLKPEQIINCAGVLHDSNGNLRPEKRLEDVSAERLMRAFSLNSLAPILLARYLLPTMPRDRRTVFASLSARVGSIADNHLGGWYSYRASKAAQNQLLTTLAIESRRRYPDLCVLLLHPGTTDTPLSKPFQRNVPPEKLFSPERAARQLATLIDQASDADHGRFIAWDGQDIPW</sequence>
<dbReference type="eggNOG" id="COG1028">
    <property type="taxonomic scope" value="Bacteria"/>
</dbReference>
<dbReference type="OrthoDB" id="9785826at2"/>
<accession>L0WBQ7</accession>
<organism evidence="1 2">
    <name type="scientific">Alcanivorax hongdengensis A-11-3</name>
    <dbReference type="NCBI Taxonomy" id="1177179"/>
    <lineage>
        <taxon>Bacteria</taxon>
        <taxon>Pseudomonadati</taxon>
        <taxon>Pseudomonadota</taxon>
        <taxon>Gammaproteobacteria</taxon>
        <taxon>Oceanospirillales</taxon>
        <taxon>Alcanivoracaceae</taxon>
        <taxon>Alcanivorax</taxon>
    </lineage>
</organism>
<dbReference type="PATRIC" id="fig|1177179.3.peg.2653"/>
<dbReference type="Pfam" id="PF00106">
    <property type="entry name" value="adh_short"/>
    <property type="match status" value="1"/>
</dbReference>
<dbReference type="Gene3D" id="3.40.50.720">
    <property type="entry name" value="NAD(P)-binding Rossmann-like Domain"/>
    <property type="match status" value="1"/>
</dbReference>
<dbReference type="InterPro" id="IPR051468">
    <property type="entry name" value="Fungal_SecMetab_SDRs"/>
</dbReference>
<dbReference type="CDD" id="cd05325">
    <property type="entry name" value="carb_red_sniffer_like_SDR_c"/>
    <property type="match status" value="1"/>
</dbReference>
<dbReference type="RefSeq" id="WP_008929841.1">
    <property type="nucleotide sequence ID" value="NZ_AMRJ01000024.1"/>
</dbReference>